<feature type="transmembrane region" description="Helical" evidence="8">
    <location>
        <begin position="7"/>
        <end position="25"/>
    </location>
</feature>
<dbReference type="PANTHER" id="PTHR43806:SF11">
    <property type="entry name" value="CEREVISIN-RELATED"/>
    <property type="match status" value="1"/>
</dbReference>
<evidence type="ECO:0000256" key="6">
    <source>
        <dbReference type="ARBA" id="ARBA00023619"/>
    </source>
</evidence>
<protein>
    <recommendedName>
        <fullName evidence="6">subtilisin</fullName>
        <ecNumber evidence="6">3.4.21.62</ecNumber>
    </recommendedName>
</protein>
<keyword evidence="2 7" id="KW-0645">Protease</keyword>
<dbReference type="InParanoid" id="C5LEY6"/>
<reference evidence="10 11" key="1">
    <citation type="submission" date="2008-07" db="EMBL/GenBank/DDBJ databases">
        <authorList>
            <person name="El-Sayed N."/>
            <person name="Caler E."/>
            <person name="Inman J."/>
            <person name="Amedeo P."/>
            <person name="Hass B."/>
            <person name="Wortman J."/>
        </authorList>
    </citation>
    <scope>NUCLEOTIDE SEQUENCE [LARGE SCALE GENOMIC DNA]</scope>
    <source>
        <strain evidence="11">ATCC 50983 / TXsc</strain>
    </source>
</reference>
<dbReference type="EC" id="3.4.21.62" evidence="6"/>
<keyword evidence="3 7" id="KW-0378">Hydrolase</keyword>
<name>C5LEY6_PERM5</name>
<keyword evidence="4 7" id="KW-0720">Serine protease</keyword>
<dbReference type="Pfam" id="PF00082">
    <property type="entry name" value="Peptidase_S8"/>
    <property type="match status" value="1"/>
</dbReference>
<proteinExistence type="inferred from homology"/>
<dbReference type="InterPro" id="IPR036852">
    <property type="entry name" value="Peptidase_S8/S53_dom_sf"/>
</dbReference>
<dbReference type="InterPro" id="IPR000209">
    <property type="entry name" value="Peptidase_S8/S53_dom"/>
</dbReference>
<evidence type="ECO:0000256" key="5">
    <source>
        <dbReference type="ARBA" id="ARBA00023529"/>
    </source>
</evidence>
<keyword evidence="8" id="KW-1133">Transmembrane helix</keyword>
<evidence type="ECO:0000256" key="4">
    <source>
        <dbReference type="ARBA" id="ARBA00022825"/>
    </source>
</evidence>
<keyword evidence="11" id="KW-1185">Reference proteome</keyword>
<comment type="similarity">
    <text evidence="1 7">Belongs to the peptidase S8 family.</text>
</comment>
<dbReference type="EMBL" id="GG681386">
    <property type="protein sequence ID" value="EER04752.1"/>
    <property type="molecule type" value="Genomic_DNA"/>
</dbReference>
<dbReference type="PROSITE" id="PS51892">
    <property type="entry name" value="SUBTILASE"/>
    <property type="match status" value="1"/>
</dbReference>
<feature type="active site" description="Charge relay system" evidence="7">
    <location>
        <position position="314"/>
    </location>
</feature>
<sequence>MPDSPRAAYLVILYVAALLGIIFRADALSDRRLSVSQFISSSPSPIDIEMYYSRADPNKSVECFNFTINNSGSGSEIIDFGDIPKYLQHHQISSPPPIHFSIDREVRVGQASAYGQGPANAGVGAADKCRIIYDSATAPYFDVNSNLSIPVNLTYTVYHLEVLQIGVIEIVGTNDPTPFVQQMNMMGILAEEDFSIELAHHDGRSLSMSAPDDTYFGQQWALDDMRVHQILNDRPSDNDTSCDQDNHPMIPVALIDSGVDYGHSDVADAVYENEAEDGMMAQYLVDDDSNGFIDDVRGWNFIDENANVMDNNGHGTACAGLIAAEGFNGEGIIGVGYPFARVLPLKVFDYDVTGRLSDALRAFDYAIDKGVKISSVSWFARSYSAVFHIAVGRAGTFGHLLVAAAGNDGQDLDVMGGSYPCGFNATNVLCTAAHTASGDRWISSNYGPIVVDVSAPGVNVISTATPNGYATFNGTSLAAAEVAGLAALLIGSRSPFPLAFDEVIAAIITTASAAGWTAYGRVDAYAALQAVVGNANWLNGALSVWKDDECVEYVRLSPFSSAEMQLCVFTPPMIGYREYDLGGVIGEGAVHLDIRLRAVPPPGACQVSVPMIDFGVLMAGSTGIASYTITNTFGSDLVVDPSRMLPWSPELQVILPAGPVVVAEGQSVTVELSLAVFHPGPVNLVVDSLSENCPPIPLTASVQSSTIRVSNGSATNSTEYIPVGLRMVPSTATIENPSTYELKTQVVASDAEYLVEGPFSAVSFPIWPTGGGWVPEISIVGQHILAGCIGGEVHMISLGQYFPFFGVDVDSVNVGCNGFIELPPFSPSPVTALPRIPSPAEPKHAIAAYWTEANSTRCSVSSCNISYVLDYKTRLLMVEWDGLEVQVNNSWHTLSMQAHLFSEGRIDLLYASLPDPAYREDVAAGLKGSDANDCHNLMHLLATSGPLTLIFIPKVKSQQVIVPPLSSMSVNFSLAVPYMGVPDDDLDAWCEDDINWLDGAGRHCADYIAEALCTPAGLYGIGWNALWGDFMTVATTTPANVSCCGCGGGTWYRDDSPGADWQDIVKLELKYSNSSQGKFDRTVKGSQSLDLILTGIEPMVSTAGGNRILRVVALDSSGVINNKETGLIVTVEVFENGLPLASKRAVLNDGEAMVDFDFPAGVTELTAVASPSEPIFLDVTLVDCGGDSTVGPNGLRYLLWKLVGDSYVLKCATLSADETSWIDPLGGVLNPQDDEGWMSIMMANENGVVVTATDSTPRRVSNVLLGFEGGGIGIGGCGGFCVFGGMLSVNFGMSLRPSLIKILREESTITTTDDDGRGGGSSTTLIATLVVELSVLDRIANTG</sequence>
<evidence type="ECO:0000313" key="10">
    <source>
        <dbReference type="EMBL" id="EER04752.1"/>
    </source>
</evidence>
<evidence type="ECO:0000256" key="8">
    <source>
        <dbReference type="SAM" id="Phobius"/>
    </source>
</evidence>
<evidence type="ECO:0000259" key="9">
    <source>
        <dbReference type="Pfam" id="PF00082"/>
    </source>
</evidence>
<dbReference type="Proteomes" id="UP000007800">
    <property type="component" value="Unassembled WGS sequence"/>
</dbReference>
<keyword evidence="8" id="KW-0472">Membrane</keyword>
<dbReference type="PRINTS" id="PR00723">
    <property type="entry name" value="SUBTILISIN"/>
</dbReference>
<accession>C5LEY6</accession>
<evidence type="ECO:0000256" key="3">
    <source>
        <dbReference type="ARBA" id="ARBA00022801"/>
    </source>
</evidence>
<feature type="active site" description="Charge relay system" evidence="7">
    <location>
        <position position="256"/>
    </location>
</feature>
<evidence type="ECO:0000256" key="7">
    <source>
        <dbReference type="PROSITE-ProRule" id="PRU01240"/>
    </source>
</evidence>
<dbReference type="InterPro" id="IPR050131">
    <property type="entry name" value="Peptidase_S8_subtilisin-like"/>
</dbReference>
<dbReference type="Gene3D" id="3.40.50.200">
    <property type="entry name" value="Peptidase S8/S53 domain"/>
    <property type="match status" value="1"/>
</dbReference>
<dbReference type="InterPro" id="IPR015500">
    <property type="entry name" value="Peptidase_S8_subtilisin-rel"/>
</dbReference>
<dbReference type="GO" id="GO:0004252">
    <property type="term" value="F:serine-type endopeptidase activity"/>
    <property type="evidence" value="ECO:0007669"/>
    <property type="project" value="UniProtKB-UniRule"/>
</dbReference>
<dbReference type="GeneID" id="9037977"/>
<dbReference type="SUPFAM" id="SSF52743">
    <property type="entry name" value="Subtilisin-like"/>
    <property type="match status" value="1"/>
</dbReference>
<keyword evidence="8" id="KW-0812">Transmembrane</keyword>
<dbReference type="RefSeq" id="XP_002772936.1">
    <property type="nucleotide sequence ID" value="XM_002772890.1"/>
</dbReference>
<feature type="domain" description="Peptidase S8/S53" evidence="9">
    <location>
        <begin position="252"/>
        <end position="513"/>
    </location>
</feature>
<dbReference type="PROSITE" id="PS00137">
    <property type="entry name" value="SUBTILASE_HIS"/>
    <property type="match status" value="1"/>
</dbReference>
<organism evidence="11">
    <name type="scientific">Perkinsus marinus (strain ATCC 50983 / TXsc)</name>
    <dbReference type="NCBI Taxonomy" id="423536"/>
    <lineage>
        <taxon>Eukaryota</taxon>
        <taxon>Sar</taxon>
        <taxon>Alveolata</taxon>
        <taxon>Perkinsozoa</taxon>
        <taxon>Perkinsea</taxon>
        <taxon>Perkinsida</taxon>
        <taxon>Perkinsidae</taxon>
        <taxon>Perkinsus</taxon>
    </lineage>
</organism>
<gene>
    <name evidence="10" type="ORF">Pmar_PMAR013279</name>
</gene>
<dbReference type="GO" id="GO:0006508">
    <property type="term" value="P:proteolysis"/>
    <property type="evidence" value="ECO:0007669"/>
    <property type="project" value="UniProtKB-KW"/>
</dbReference>
<dbReference type="OMA" id="DANDCHN"/>
<feature type="active site" description="Charge relay system" evidence="7">
    <location>
        <position position="476"/>
    </location>
</feature>
<comment type="catalytic activity">
    <reaction evidence="5">
        <text>Hydrolysis of proteins with broad specificity for peptide bonds, and a preference for a large uncharged residue in P1. Hydrolyzes peptide amides.</text>
        <dbReference type="EC" id="3.4.21.62"/>
    </reaction>
</comment>
<evidence type="ECO:0000256" key="1">
    <source>
        <dbReference type="ARBA" id="ARBA00011073"/>
    </source>
</evidence>
<evidence type="ECO:0000256" key="2">
    <source>
        <dbReference type="ARBA" id="ARBA00022670"/>
    </source>
</evidence>
<evidence type="ECO:0000313" key="11">
    <source>
        <dbReference type="Proteomes" id="UP000007800"/>
    </source>
</evidence>
<dbReference type="OrthoDB" id="206201at2759"/>
<dbReference type="InterPro" id="IPR022398">
    <property type="entry name" value="Peptidase_S8_His-AS"/>
</dbReference>
<dbReference type="PANTHER" id="PTHR43806">
    <property type="entry name" value="PEPTIDASE S8"/>
    <property type="match status" value="1"/>
</dbReference>